<dbReference type="EMBL" id="VWAK01000041">
    <property type="protein sequence ID" value="KAA5227908.1"/>
    <property type="molecule type" value="Genomic_DNA"/>
</dbReference>
<dbReference type="Proteomes" id="UP000440198">
    <property type="component" value="Unassembled WGS sequence"/>
</dbReference>
<dbReference type="SUPFAM" id="SSF88659">
    <property type="entry name" value="Sigma3 and sigma4 domains of RNA polymerase sigma factors"/>
    <property type="match status" value="1"/>
</dbReference>
<dbReference type="PANTHER" id="PTHR43133">
    <property type="entry name" value="RNA POLYMERASE ECF-TYPE SIGMA FACTO"/>
    <property type="match status" value="1"/>
</dbReference>
<evidence type="ECO:0000256" key="4">
    <source>
        <dbReference type="ARBA" id="ARBA00023163"/>
    </source>
</evidence>
<comment type="similarity">
    <text evidence="1">Belongs to the sigma-70 factor family. ECF subfamily.</text>
</comment>
<dbReference type="GeneID" id="92989851"/>
<dbReference type="InterPro" id="IPR014284">
    <property type="entry name" value="RNA_pol_sigma-70_dom"/>
</dbReference>
<evidence type="ECO:0000313" key="9">
    <source>
        <dbReference type="Proteomes" id="UP000421791"/>
    </source>
</evidence>
<dbReference type="PANTHER" id="PTHR43133:SF46">
    <property type="entry name" value="RNA POLYMERASE SIGMA-70 FACTOR ECF SUBFAMILY"/>
    <property type="match status" value="1"/>
</dbReference>
<organism evidence="7 9">
    <name type="scientific">Bacteroides finegoldii</name>
    <dbReference type="NCBI Taxonomy" id="338188"/>
    <lineage>
        <taxon>Bacteria</taxon>
        <taxon>Pseudomonadati</taxon>
        <taxon>Bacteroidota</taxon>
        <taxon>Bacteroidia</taxon>
        <taxon>Bacteroidales</taxon>
        <taxon>Bacteroidaceae</taxon>
        <taxon>Bacteroides</taxon>
    </lineage>
</organism>
<comment type="caution">
    <text evidence="7">The sequence shown here is derived from an EMBL/GenBank/DDBJ whole genome shotgun (WGS) entry which is preliminary data.</text>
</comment>
<accession>A0A7J4YK37</accession>
<dbReference type="NCBIfam" id="TIGR02985">
    <property type="entry name" value="Sig70_bacteroi1"/>
    <property type="match status" value="1"/>
</dbReference>
<feature type="domain" description="RNA polymerase sigma-70 region 2" evidence="5">
    <location>
        <begin position="19"/>
        <end position="80"/>
    </location>
</feature>
<dbReference type="AlphaFoldDB" id="A0A7J4YK37"/>
<dbReference type="Gene3D" id="1.10.1740.10">
    <property type="match status" value="1"/>
</dbReference>
<gene>
    <name evidence="8" type="ORF">F2Z09_16575</name>
    <name evidence="7" type="ORF">F2Z22_18250</name>
</gene>
<evidence type="ECO:0000313" key="8">
    <source>
        <dbReference type="EMBL" id="KAA5254171.1"/>
    </source>
</evidence>
<dbReference type="InterPro" id="IPR007627">
    <property type="entry name" value="RNA_pol_sigma70_r2"/>
</dbReference>
<evidence type="ECO:0000259" key="5">
    <source>
        <dbReference type="Pfam" id="PF04542"/>
    </source>
</evidence>
<dbReference type="Gene3D" id="1.10.10.10">
    <property type="entry name" value="Winged helix-like DNA-binding domain superfamily/Winged helix DNA-binding domain"/>
    <property type="match status" value="1"/>
</dbReference>
<feature type="domain" description="RNA polymerase sigma factor 70 region 4 type 2" evidence="6">
    <location>
        <begin position="120"/>
        <end position="166"/>
    </location>
</feature>
<keyword evidence="3" id="KW-0731">Sigma factor</keyword>
<dbReference type="Pfam" id="PF04542">
    <property type="entry name" value="Sigma70_r2"/>
    <property type="match status" value="1"/>
</dbReference>
<evidence type="ECO:0000256" key="2">
    <source>
        <dbReference type="ARBA" id="ARBA00023015"/>
    </source>
</evidence>
<keyword evidence="2" id="KW-0805">Transcription regulation</keyword>
<dbReference type="EMBL" id="VWAG01000038">
    <property type="protein sequence ID" value="KAA5254171.1"/>
    <property type="molecule type" value="Genomic_DNA"/>
</dbReference>
<evidence type="ECO:0000256" key="1">
    <source>
        <dbReference type="ARBA" id="ARBA00010641"/>
    </source>
</evidence>
<dbReference type="InterPro" id="IPR014327">
    <property type="entry name" value="RNA_pol_sigma70_bacteroid"/>
</dbReference>
<sequence>MEFMRDNNRKKVIDVFSRMFEVNYSKVKNLAYSLLKSELDAEDVAQEVFTKLWEQQSIWIDNKRELDAYILIMTKNIALNISKHQKIRLEYKERFLEESSDLTDRDLLESIYFREILQGIYLKLESIPERRRTVFELSRFYGKSHKEIADKMNISVRTVEQQIYLTLIELRKVLGAFAG</sequence>
<dbReference type="GO" id="GO:0003677">
    <property type="term" value="F:DNA binding"/>
    <property type="evidence" value="ECO:0007669"/>
    <property type="project" value="InterPro"/>
</dbReference>
<evidence type="ECO:0000259" key="6">
    <source>
        <dbReference type="Pfam" id="PF08281"/>
    </source>
</evidence>
<keyword evidence="10" id="KW-1185">Reference proteome</keyword>
<dbReference type="InterPro" id="IPR013249">
    <property type="entry name" value="RNA_pol_sigma70_r4_t2"/>
</dbReference>
<name>A0A7J4YK37_9BACE</name>
<dbReference type="Pfam" id="PF08281">
    <property type="entry name" value="Sigma70_r4_2"/>
    <property type="match status" value="1"/>
</dbReference>
<dbReference type="GO" id="GO:0006352">
    <property type="term" value="P:DNA-templated transcription initiation"/>
    <property type="evidence" value="ECO:0007669"/>
    <property type="project" value="InterPro"/>
</dbReference>
<dbReference type="NCBIfam" id="TIGR02937">
    <property type="entry name" value="sigma70-ECF"/>
    <property type="match status" value="1"/>
</dbReference>
<dbReference type="Proteomes" id="UP000421791">
    <property type="component" value="Unassembled WGS sequence"/>
</dbReference>
<dbReference type="InterPro" id="IPR039425">
    <property type="entry name" value="RNA_pol_sigma-70-like"/>
</dbReference>
<proteinExistence type="inferred from homology"/>
<keyword evidence="4" id="KW-0804">Transcription</keyword>
<reference evidence="9 10" key="1">
    <citation type="journal article" date="2019" name="Nat. Med.">
        <title>A library of human gut bacterial isolates paired with longitudinal multiomics data enables mechanistic microbiome research.</title>
        <authorList>
            <person name="Poyet M."/>
            <person name="Groussin M."/>
            <person name="Gibbons S.M."/>
            <person name="Avila-Pacheco J."/>
            <person name="Jiang X."/>
            <person name="Kearney S.M."/>
            <person name="Perrotta A.R."/>
            <person name="Berdy B."/>
            <person name="Zhao S."/>
            <person name="Lieberman T.D."/>
            <person name="Swanson P.K."/>
            <person name="Smith M."/>
            <person name="Roesemann S."/>
            <person name="Alexander J.E."/>
            <person name="Rich S.A."/>
            <person name="Livny J."/>
            <person name="Vlamakis H."/>
            <person name="Clish C."/>
            <person name="Bullock K."/>
            <person name="Deik A."/>
            <person name="Scott J."/>
            <person name="Pierce K.A."/>
            <person name="Xavier R.J."/>
            <person name="Alm E.J."/>
        </authorList>
    </citation>
    <scope>NUCLEOTIDE SEQUENCE [LARGE SCALE GENOMIC DNA]</scope>
    <source>
        <strain evidence="8 10">BIOML-A2</strain>
        <strain evidence="7 9">BIOML-A6</strain>
    </source>
</reference>
<evidence type="ECO:0000256" key="3">
    <source>
        <dbReference type="ARBA" id="ARBA00023082"/>
    </source>
</evidence>
<dbReference type="InterPro" id="IPR013324">
    <property type="entry name" value="RNA_pol_sigma_r3/r4-like"/>
</dbReference>
<evidence type="ECO:0000313" key="10">
    <source>
        <dbReference type="Proteomes" id="UP000440198"/>
    </source>
</evidence>
<dbReference type="InterPro" id="IPR036388">
    <property type="entry name" value="WH-like_DNA-bd_sf"/>
</dbReference>
<dbReference type="GO" id="GO:0016987">
    <property type="term" value="F:sigma factor activity"/>
    <property type="evidence" value="ECO:0007669"/>
    <property type="project" value="UniProtKB-KW"/>
</dbReference>
<dbReference type="InterPro" id="IPR013325">
    <property type="entry name" value="RNA_pol_sigma_r2"/>
</dbReference>
<protein>
    <submittedName>
        <fullName evidence="7">RNA polymerase sigma-70 factor</fullName>
    </submittedName>
</protein>
<dbReference type="RefSeq" id="WP_007748606.1">
    <property type="nucleotide sequence ID" value="NZ_CATXTD010000012.1"/>
</dbReference>
<evidence type="ECO:0000313" key="7">
    <source>
        <dbReference type="EMBL" id="KAA5227908.1"/>
    </source>
</evidence>
<dbReference type="SUPFAM" id="SSF88946">
    <property type="entry name" value="Sigma2 domain of RNA polymerase sigma factors"/>
    <property type="match status" value="1"/>
</dbReference>